<proteinExistence type="predicted"/>
<dbReference type="EMBL" id="CP104874">
    <property type="protein sequence ID" value="WWF05331.1"/>
    <property type="molecule type" value="Genomic_DNA"/>
</dbReference>
<reference evidence="1 2" key="1">
    <citation type="submission" date="2022-09" db="EMBL/GenBank/DDBJ databases">
        <title>Complete genome sequence of Janibacter terrae strain COS04-44, PCL-degrading bacteria isolated from oil spilled coast.</title>
        <authorList>
            <person name="Park H."/>
            <person name="Kim J.Y."/>
            <person name="An S.H."/>
            <person name="Lee C.M."/>
            <person name="Weon H.-Y."/>
        </authorList>
    </citation>
    <scope>NUCLEOTIDE SEQUENCE [LARGE SCALE GENOMIC DNA]</scope>
    <source>
        <strain evidence="1 2">COS04-44</strain>
    </source>
</reference>
<dbReference type="Pfam" id="PF13830">
    <property type="entry name" value="DUF4192"/>
    <property type="match status" value="2"/>
</dbReference>
<dbReference type="InterPro" id="IPR025447">
    <property type="entry name" value="DUF4192"/>
</dbReference>
<accession>A0ABZ2FDY3</accession>
<organism evidence="1 2">
    <name type="scientific">Janibacter terrae</name>
    <dbReference type="NCBI Taxonomy" id="103817"/>
    <lineage>
        <taxon>Bacteria</taxon>
        <taxon>Bacillati</taxon>
        <taxon>Actinomycetota</taxon>
        <taxon>Actinomycetes</taxon>
        <taxon>Micrococcales</taxon>
        <taxon>Intrasporangiaceae</taxon>
        <taxon>Janibacter</taxon>
    </lineage>
</organism>
<gene>
    <name evidence="1" type="ORF">N5P18_00210</name>
</gene>
<dbReference type="RefSeq" id="WP_338538339.1">
    <property type="nucleotide sequence ID" value="NZ_CP104874.1"/>
</dbReference>
<keyword evidence="2" id="KW-1185">Reference proteome</keyword>
<name>A0ABZ2FDY3_9MICO</name>
<protein>
    <submittedName>
        <fullName evidence="1">DUF4192 domain-containing protein</fullName>
    </submittedName>
</protein>
<sequence length="368" mass="39540">MDHIARPRDAAELAVILPYQLGYHPGPSLCLTVMRGRRLGLLQRHDLVPEPAACRAVAEHAIAIAVREGATAVLLMAFEEDEGESRHLRAAMTAAAREAGLRVQEHLVVRDGRCYPAGGPRARRRLGIPLPRPEDVPAVATFVEAGVCPLPSRAHLVDAVLPERDEARARRVALAVNPLEEEFAHQQVARTWARLLDPSADATPVAELSDAELLVLSASLQDVDWRDALLGGLCPGAVPFATFGDPLVEHARTALARCPWALVDPDAGSVPDAAVDVGRHQEDVLAVRARVAELGRLVPEELTPPLLTCTAHIAWWMGDGTIAGSCLERALQIEPGYRLAGLMLDLLSAGLRPWDLGPDARAGRHPAA</sequence>
<evidence type="ECO:0000313" key="1">
    <source>
        <dbReference type="EMBL" id="WWF05331.1"/>
    </source>
</evidence>
<evidence type="ECO:0000313" key="2">
    <source>
        <dbReference type="Proteomes" id="UP001381003"/>
    </source>
</evidence>
<dbReference type="Proteomes" id="UP001381003">
    <property type="component" value="Chromosome"/>
</dbReference>